<comment type="caution">
    <text evidence="3">The sequence shown here is derived from an EMBL/GenBank/DDBJ whole genome shotgun (WGS) entry which is preliminary data.</text>
</comment>
<dbReference type="Pfam" id="PF19575">
    <property type="entry name" value="HTH_58"/>
    <property type="match status" value="1"/>
</dbReference>
<feature type="compositionally biased region" description="Low complexity" evidence="1">
    <location>
        <begin position="66"/>
        <end position="94"/>
    </location>
</feature>
<dbReference type="InterPro" id="IPR045745">
    <property type="entry name" value="HTH_58_Actinobacteria-type"/>
</dbReference>
<feature type="compositionally biased region" description="Basic residues" evidence="1">
    <location>
        <begin position="181"/>
        <end position="203"/>
    </location>
</feature>
<evidence type="ECO:0000313" key="4">
    <source>
        <dbReference type="Proteomes" id="UP000758168"/>
    </source>
</evidence>
<dbReference type="Proteomes" id="UP000758168">
    <property type="component" value="Unassembled WGS sequence"/>
</dbReference>
<sequence>MAQALARGSRITGTQRTELAAELGRRYAAGESLRAIAEDTGRSFGFVHGLVKESGVDLRGRGGATRGPAARSAAAARAGRAAPAGADGAAPAAAKPRRTRTPAVAPLDRTGPTVEAVRADDAPAGAGMGTAKAGKVGKAAKPGKAGKAGKKEDGAGSGKKATAKAQEKLAKAAEKAEKLAKAAKKTGAGKKSGTKKSGTKGAR</sequence>
<organism evidence="3 4">
    <name type="scientific">Microlunatus capsulatus</name>
    <dbReference type="NCBI Taxonomy" id="99117"/>
    <lineage>
        <taxon>Bacteria</taxon>
        <taxon>Bacillati</taxon>
        <taxon>Actinomycetota</taxon>
        <taxon>Actinomycetes</taxon>
        <taxon>Propionibacteriales</taxon>
        <taxon>Propionibacteriaceae</taxon>
        <taxon>Microlunatus</taxon>
    </lineage>
</organism>
<feature type="compositionally biased region" description="Low complexity" evidence="1">
    <location>
        <begin position="129"/>
        <end position="145"/>
    </location>
</feature>
<keyword evidence="4" id="KW-1185">Reference proteome</keyword>
<accession>A0ABS4ZE44</accession>
<dbReference type="EMBL" id="JAGIOB010000001">
    <property type="protein sequence ID" value="MBP2418483.1"/>
    <property type="molecule type" value="Genomic_DNA"/>
</dbReference>
<proteinExistence type="predicted"/>
<dbReference type="RefSeq" id="WP_307804312.1">
    <property type="nucleotide sequence ID" value="NZ_JAGIOB010000001.1"/>
</dbReference>
<evidence type="ECO:0000259" key="2">
    <source>
        <dbReference type="Pfam" id="PF19575"/>
    </source>
</evidence>
<gene>
    <name evidence="3" type="ORF">JOF54_003405</name>
</gene>
<feature type="compositionally biased region" description="Basic and acidic residues" evidence="1">
    <location>
        <begin position="165"/>
        <end position="180"/>
    </location>
</feature>
<feature type="domain" description="Helix-turn-helix" evidence="2">
    <location>
        <begin position="5"/>
        <end position="66"/>
    </location>
</feature>
<evidence type="ECO:0000313" key="3">
    <source>
        <dbReference type="EMBL" id="MBP2418483.1"/>
    </source>
</evidence>
<reference evidence="3 4" key="1">
    <citation type="submission" date="2021-03" db="EMBL/GenBank/DDBJ databases">
        <title>Sequencing the genomes of 1000 actinobacteria strains.</title>
        <authorList>
            <person name="Klenk H.-P."/>
        </authorList>
    </citation>
    <scope>NUCLEOTIDE SEQUENCE [LARGE SCALE GENOMIC DNA]</scope>
    <source>
        <strain evidence="3 4">DSM 12936</strain>
    </source>
</reference>
<evidence type="ECO:0000256" key="1">
    <source>
        <dbReference type="SAM" id="MobiDB-lite"/>
    </source>
</evidence>
<name>A0ABS4ZE44_9ACTN</name>
<feature type="region of interest" description="Disordered" evidence="1">
    <location>
        <begin position="55"/>
        <end position="203"/>
    </location>
</feature>
<protein>
    <recommendedName>
        <fullName evidence="2">Helix-turn-helix domain-containing protein</fullName>
    </recommendedName>
</protein>